<keyword evidence="1 4" id="KW-0378">Hydrolase</keyword>
<dbReference type="AlphaFoldDB" id="A0A562ZSS5"/>
<dbReference type="InterPro" id="IPR022742">
    <property type="entry name" value="Hydrolase_4"/>
</dbReference>
<gene>
    <name evidence="4" type="ORF">FN976_09350</name>
</gene>
<dbReference type="SUPFAM" id="SSF53474">
    <property type="entry name" value="alpha/beta-Hydrolases"/>
    <property type="match status" value="1"/>
</dbReference>
<dbReference type="PANTHER" id="PTHR22946:SF9">
    <property type="entry name" value="POLYKETIDE TRANSFERASE AF380"/>
    <property type="match status" value="1"/>
</dbReference>
<reference evidence="4 5" key="1">
    <citation type="submission" date="2019-07" db="EMBL/GenBank/DDBJ databases">
        <title>Caenimonas sedimenti sp. nov., isolated from activated sludge.</title>
        <authorList>
            <person name="Xu J."/>
        </authorList>
    </citation>
    <scope>NUCLEOTIDE SEQUENCE [LARGE SCALE GENOMIC DNA]</scope>
    <source>
        <strain evidence="4 5">HX-9-20</strain>
    </source>
</reference>
<evidence type="ECO:0000313" key="5">
    <source>
        <dbReference type="Proteomes" id="UP000318199"/>
    </source>
</evidence>
<accession>A0A562ZSS5</accession>
<feature type="domain" description="Serine aminopeptidase S33" evidence="3">
    <location>
        <begin position="83"/>
        <end position="207"/>
    </location>
</feature>
<feature type="signal peptide" evidence="2">
    <location>
        <begin position="1"/>
        <end position="21"/>
    </location>
</feature>
<comment type="caution">
    <text evidence="4">The sequence shown here is derived from an EMBL/GenBank/DDBJ whole genome shotgun (WGS) entry which is preliminary data.</text>
</comment>
<dbReference type="PANTHER" id="PTHR22946">
    <property type="entry name" value="DIENELACTONE HYDROLASE DOMAIN-CONTAINING PROTEIN-RELATED"/>
    <property type="match status" value="1"/>
</dbReference>
<feature type="chain" id="PRO_5022090982" evidence="2">
    <location>
        <begin position="22"/>
        <end position="292"/>
    </location>
</feature>
<dbReference type="Proteomes" id="UP000318199">
    <property type="component" value="Unassembled WGS sequence"/>
</dbReference>
<dbReference type="InterPro" id="IPR029058">
    <property type="entry name" value="AB_hydrolase_fold"/>
</dbReference>
<name>A0A562ZSS5_9BURK</name>
<dbReference type="EMBL" id="VOBQ01000007">
    <property type="protein sequence ID" value="TWO71573.1"/>
    <property type="molecule type" value="Genomic_DNA"/>
</dbReference>
<dbReference type="InterPro" id="IPR050261">
    <property type="entry name" value="FrsA_esterase"/>
</dbReference>
<evidence type="ECO:0000259" key="3">
    <source>
        <dbReference type="Pfam" id="PF12146"/>
    </source>
</evidence>
<dbReference type="GO" id="GO:0052689">
    <property type="term" value="F:carboxylic ester hydrolase activity"/>
    <property type="evidence" value="ECO:0007669"/>
    <property type="project" value="UniProtKB-ARBA"/>
</dbReference>
<keyword evidence="2" id="KW-0732">Signal</keyword>
<dbReference type="RefSeq" id="WP_145892754.1">
    <property type="nucleotide sequence ID" value="NZ_VOBQ01000007.1"/>
</dbReference>
<dbReference type="OrthoDB" id="8564128at2"/>
<keyword evidence="5" id="KW-1185">Reference proteome</keyword>
<proteinExistence type="predicted"/>
<evidence type="ECO:0000313" key="4">
    <source>
        <dbReference type="EMBL" id="TWO71573.1"/>
    </source>
</evidence>
<evidence type="ECO:0000256" key="1">
    <source>
        <dbReference type="ARBA" id="ARBA00022801"/>
    </source>
</evidence>
<dbReference type="Gene3D" id="3.40.50.1820">
    <property type="entry name" value="alpha/beta hydrolase"/>
    <property type="match status" value="1"/>
</dbReference>
<sequence>MVIARLLLACALAACMGQTQARLIEEVVQLPVRVEDMHGKPVTHTIVVTIFHDDAMPRPYPLAVLGHGRSGKAEERASFGRARYTAHSRWLTQQGFIVAVPTRIGYGDTGGPDVEASGPCSKRNYPPGYQAAADQTLAVIALLRARPDVSGDRGVVLGQSYGGATALAVAARNPPGVQLAINFAGGGGGNPETSPQQPCQPALLGRMFSGFGQSARIPTLWIYSENDMYFGPTHPRTWFEAYRAGGGPGEFVQFPPFGADGHRLFADGAELWRPRVLEFLRTHGFAQGREPR</sequence>
<protein>
    <submittedName>
        <fullName evidence="4">Dienelactone hydrolase</fullName>
    </submittedName>
</protein>
<evidence type="ECO:0000256" key="2">
    <source>
        <dbReference type="SAM" id="SignalP"/>
    </source>
</evidence>
<dbReference type="Pfam" id="PF12146">
    <property type="entry name" value="Hydrolase_4"/>
    <property type="match status" value="1"/>
</dbReference>
<organism evidence="4 5">
    <name type="scientific">Caenimonas sedimenti</name>
    <dbReference type="NCBI Taxonomy" id="2596921"/>
    <lineage>
        <taxon>Bacteria</taxon>
        <taxon>Pseudomonadati</taxon>
        <taxon>Pseudomonadota</taxon>
        <taxon>Betaproteobacteria</taxon>
        <taxon>Burkholderiales</taxon>
        <taxon>Comamonadaceae</taxon>
        <taxon>Caenimonas</taxon>
    </lineage>
</organism>